<sequence>MWGYVALYVLFAAGVYCLDRFTHRSLFIRTQNRHFRWKLNFSVRGWGLNEYLATVILTCLALLQAMLLLHGLDSPVDKTLARWLFAVLSLSSIVLVIRLLRLVERYALHKGWLTVLAALLTVAAGLMASAEADAFILGQTRVDPGQFPVAQKTLTFIYLVYIWYLSTSLLMPLVMFVGALIFGMTTPGFKQQVRRNRLTALCWNLYIPSSAWHRRLWIQASCVIGVIYTAIILLAFSEVVNARLRTVLHESLVYASFHLGPEDCAMGGQPAGTRLALLATGKVMVARPLAGGYRYQEQACSLQSIEQIEAARIQRIRDAKAEDSYF</sequence>
<evidence type="ECO:0000313" key="1">
    <source>
        <dbReference type="EMBL" id="MFJ1339935.1"/>
    </source>
</evidence>
<gene>
    <name evidence="1" type="ORF">ACIKP7_17590</name>
</gene>
<keyword evidence="2" id="KW-1185">Reference proteome</keyword>
<evidence type="ECO:0000313" key="2">
    <source>
        <dbReference type="Proteomes" id="UP001615411"/>
    </source>
</evidence>
<organism evidence="1 2">
    <name type="scientific">Pseudomonas caricapapayae</name>
    <dbReference type="NCBI Taxonomy" id="46678"/>
    <lineage>
        <taxon>Bacteria</taxon>
        <taxon>Pseudomonadati</taxon>
        <taxon>Pseudomonadota</taxon>
        <taxon>Gammaproteobacteria</taxon>
        <taxon>Pseudomonadales</taxon>
        <taxon>Pseudomonadaceae</taxon>
        <taxon>Pseudomonas</taxon>
    </lineage>
</organism>
<protein>
    <submittedName>
        <fullName evidence="1">Uncharacterized protein</fullName>
    </submittedName>
</protein>
<dbReference type="Proteomes" id="UP001615411">
    <property type="component" value="Unassembled WGS sequence"/>
</dbReference>
<comment type="caution">
    <text evidence="1">The sequence shown here is derived from an EMBL/GenBank/DDBJ whole genome shotgun (WGS) entry which is preliminary data.</text>
</comment>
<proteinExistence type="predicted"/>
<dbReference type="EMBL" id="JBIUGF010000058">
    <property type="protein sequence ID" value="MFJ1339935.1"/>
    <property type="molecule type" value="Genomic_DNA"/>
</dbReference>
<reference evidence="1" key="1">
    <citation type="submission" date="2024-10" db="EMBL/GenBank/DDBJ databases">
        <title>Aeromonas and Pseudomonas from the Cagarras Archipelago, Rio de Janeiro, Brazil.</title>
        <authorList>
            <person name="Canellas A.L.B."/>
            <person name="Laport M.S."/>
        </authorList>
    </citation>
    <scope>NUCLEOTIDE SEQUENCE</scope>
    <source>
        <strain evidence="1">ACP-7</strain>
    </source>
</reference>
<name>A0ACC7LYJ5_9PSED</name>
<accession>A0ACC7LYJ5</accession>